<dbReference type="Proteomes" id="UP000257109">
    <property type="component" value="Unassembled WGS sequence"/>
</dbReference>
<name>A0A371E0F7_MUCPR</name>
<feature type="signal peptide" evidence="1">
    <location>
        <begin position="1"/>
        <end position="17"/>
    </location>
</feature>
<keyword evidence="4" id="KW-1185">Reference proteome</keyword>
<comment type="caution">
    <text evidence="3">The sequence shown here is derived from an EMBL/GenBank/DDBJ whole genome shotgun (WGS) entry which is preliminary data.</text>
</comment>
<dbReference type="AlphaFoldDB" id="A0A371E0F7"/>
<dbReference type="Pfam" id="PF25597">
    <property type="entry name" value="SH3_retrovirus"/>
    <property type="match status" value="1"/>
</dbReference>
<keyword evidence="1" id="KW-0732">Signal</keyword>
<dbReference type="OrthoDB" id="1432605at2759"/>
<feature type="chain" id="PRO_5016737055" description="Retroviral polymerase SH3-like domain-containing protein" evidence="1">
    <location>
        <begin position="18"/>
        <end position="113"/>
    </location>
</feature>
<protein>
    <recommendedName>
        <fullName evidence="2">Retroviral polymerase SH3-like domain-containing protein</fullName>
    </recommendedName>
</protein>
<sequence length="113" mass="13466">MMMMIMVIILVMESENSLKVTWLWWEKINAVTLNNEVSNKIKFDENVTCDYLSLVVSLYHCISKLDVETRHCIFITCDQNDFGYKLYDSLENKFVKRHDLEFMNDQLIDDVDK</sequence>
<dbReference type="EMBL" id="QJKJ01017680">
    <property type="protein sequence ID" value="RDX58256.1"/>
    <property type="molecule type" value="Genomic_DNA"/>
</dbReference>
<accession>A0A371E0F7</accession>
<gene>
    <name evidence="3" type="ORF">CR513_62438</name>
</gene>
<feature type="domain" description="Retroviral polymerase SH3-like" evidence="2">
    <location>
        <begin position="63"/>
        <end position="109"/>
    </location>
</feature>
<evidence type="ECO:0000259" key="2">
    <source>
        <dbReference type="Pfam" id="PF25597"/>
    </source>
</evidence>
<feature type="non-terminal residue" evidence="3">
    <location>
        <position position="1"/>
    </location>
</feature>
<evidence type="ECO:0000313" key="3">
    <source>
        <dbReference type="EMBL" id="RDX58256.1"/>
    </source>
</evidence>
<reference evidence="3" key="1">
    <citation type="submission" date="2018-05" db="EMBL/GenBank/DDBJ databases">
        <title>Draft genome of Mucuna pruriens seed.</title>
        <authorList>
            <person name="Nnadi N.E."/>
            <person name="Vos R."/>
            <person name="Hasami M.H."/>
            <person name="Devisetty U.K."/>
            <person name="Aguiy J.C."/>
        </authorList>
    </citation>
    <scope>NUCLEOTIDE SEQUENCE [LARGE SCALE GENOMIC DNA]</scope>
    <source>
        <strain evidence="3">JCA_2017</strain>
    </source>
</reference>
<evidence type="ECO:0000313" key="4">
    <source>
        <dbReference type="Proteomes" id="UP000257109"/>
    </source>
</evidence>
<evidence type="ECO:0000256" key="1">
    <source>
        <dbReference type="SAM" id="SignalP"/>
    </source>
</evidence>
<dbReference type="InterPro" id="IPR057670">
    <property type="entry name" value="SH3_retrovirus"/>
</dbReference>
<organism evidence="3 4">
    <name type="scientific">Mucuna pruriens</name>
    <name type="common">Velvet bean</name>
    <name type="synonym">Dolichos pruriens</name>
    <dbReference type="NCBI Taxonomy" id="157652"/>
    <lineage>
        <taxon>Eukaryota</taxon>
        <taxon>Viridiplantae</taxon>
        <taxon>Streptophyta</taxon>
        <taxon>Embryophyta</taxon>
        <taxon>Tracheophyta</taxon>
        <taxon>Spermatophyta</taxon>
        <taxon>Magnoliopsida</taxon>
        <taxon>eudicotyledons</taxon>
        <taxon>Gunneridae</taxon>
        <taxon>Pentapetalae</taxon>
        <taxon>rosids</taxon>
        <taxon>fabids</taxon>
        <taxon>Fabales</taxon>
        <taxon>Fabaceae</taxon>
        <taxon>Papilionoideae</taxon>
        <taxon>50 kb inversion clade</taxon>
        <taxon>NPAAA clade</taxon>
        <taxon>indigoferoid/millettioid clade</taxon>
        <taxon>Phaseoleae</taxon>
        <taxon>Mucuna</taxon>
    </lineage>
</organism>
<feature type="non-terminal residue" evidence="3">
    <location>
        <position position="113"/>
    </location>
</feature>
<proteinExistence type="predicted"/>